<dbReference type="SMART" id="SM01005">
    <property type="entry name" value="Ala_racemase_C"/>
    <property type="match status" value="1"/>
</dbReference>
<dbReference type="GO" id="GO:0005829">
    <property type="term" value="C:cytosol"/>
    <property type="evidence" value="ECO:0007669"/>
    <property type="project" value="TreeGrafter"/>
</dbReference>
<accession>A0A9Y2AIL9</accession>
<name>A0A9Y2AIL9_9FIRM</name>
<dbReference type="EC" id="5.1.1.1" evidence="5"/>
<dbReference type="HAMAP" id="MF_01201">
    <property type="entry name" value="Ala_racemase"/>
    <property type="match status" value="1"/>
</dbReference>
<feature type="modified residue" description="N6-(pyridoxal phosphate)lysine" evidence="5 6">
    <location>
        <position position="37"/>
    </location>
</feature>
<dbReference type="InterPro" id="IPR020622">
    <property type="entry name" value="Ala_racemase_pyridoxalP-BS"/>
</dbReference>
<sequence length="368" mass="40323">MPNRDVYAQIDLSAIRHNVKLIKSCIKNNAKMCAVVKADAYGHGAVAVAKEAVAAGADYLAVAILDEALELRNAGFKEPILILGFTPDRQTQQLVEYDIEQAVFTLQAAEALSKEAVRQGKRARVHIKVDTGMHRIGIQPNQVGAFAEAIAALPGVEIVGVFSHFAKSDYEDKTFACEQLEKFNQAIADIEQRGINIPLKHIANSAAILEMPQAHFDMVRAGVILYGLWPSDEVKHSTDLRPVMKLIAKVAYVKELETGNGISYGQIFRTKRKSLIATLPIGYADGWSRLLTGKAKVLIHHQLAPIVGKICMDQCMVDVTDIAGVKQGDTVILFGDGKLSVDEIANWLGTINYEVVCMISKRVPRVYC</sequence>
<evidence type="ECO:0000256" key="1">
    <source>
        <dbReference type="ARBA" id="ARBA00000316"/>
    </source>
</evidence>
<dbReference type="PANTHER" id="PTHR30511:SF0">
    <property type="entry name" value="ALANINE RACEMASE, CATABOLIC-RELATED"/>
    <property type="match status" value="1"/>
</dbReference>
<dbReference type="RefSeq" id="WP_147669598.1">
    <property type="nucleotide sequence ID" value="NZ_CP120678.1"/>
</dbReference>
<evidence type="ECO:0000259" key="8">
    <source>
        <dbReference type="SMART" id="SM01005"/>
    </source>
</evidence>
<keyword evidence="3 5" id="KW-0663">Pyridoxal phosphate</keyword>
<dbReference type="InterPro" id="IPR001608">
    <property type="entry name" value="Ala_racemase_N"/>
</dbReference>
<evidence type="ECO:0000313" key="10">
    <source>
        <dbReference type="Proteomes" id="UP001243623"/>
    </source>
</evidence>
<feature type="domain" description="Alanine racemase C-terminal" evidence="8">
    <location>
        <begin position="243"/>
        <end position="368"/>
    </location>
</feature>
<evidence type="ECO:0000256" key="4">
    <source>
        <dbReference type="ARBA" id="ARBA00023235"/>
    </source>
</evidence>
<dbReference type="FunFam" id="2.40.37.10:FF:000006">
    <property type="entry name" value="Alanine racemase"/>
    <property type="match status" value="1"/>
</dbReference>
<comment type="cofactor">
    <cofactor evidence="2 5 6">
        <name>pyridoxal 5'-phosphate</name>
        <dbReference type="ChEBI" id="CHEBI:597326"/>
    </cofactor>
</comment>
<reference evidence="9" key="1">
    <citation type="submission" date="2023-03" db="EMBL/GenBank/DDBJ databases">
        <title>Selenobaculum gbiensis gen. nov. sp. nov., a new bacterium isolated from the gut microbiota of IBD patient.</title>
        <authorList>
            <person name="Yeo S."/>
            <person name="Park H."/>
            <person name="Huh C.S."/>
        </authorList>
    </citation>
    <scope>NUCLEOTIDE SEQUENCE</scope>
    <source>
        <strain evidence="9">ICN-92133</strain>
    </source>
</reference>
<evidence type="ECO:0000256" key="2">
    <source>
        <dbReference type="ARBA" id="ARBA00001933"/>
    </source>
</evidence>
<comment type="catalytic activity">
    <reaction evidence="1 5">
        <text>L-alanine = D-alanine</text>
        <dbReference type="Rhea" id="RHEA:20249"/>
        <dbReference type="ChEBI" id="CHEBI:57416"/>
        <dbReference type="ChEBI" id="CHEBI:57972"/>
        <dbReference type="EC" id="5.1.1.1"/>
    </reaction>
</comment>
<dbReference type="SUPFAM" id="SSF51419">
    <property type="entry name" value="PLP-binding barrel"/>
    <property type="match status" value="1"/>
</dbReference>
<keyword evidence="4 5" id="KW-0413">Isomerase</keyword>
<dbReference type="InterPro" id="IPR029066">
    <property type="entry name" value="PLP-binding_barrel"/>
</dbReference>
<proteinExistence type="inferred from homology"/>
<dbReference type="GO" id="GO:0009252">
    <property type="term" value="P:peptidoglycan biosynthetic process"/>
    <property type="evidence" value="ECO:0007669"/>
    <property type="project" value="TreeGrafter"/>
</dbReference>
<comment type="function">
    <text evidence="5">Catalyzes the interconversion of L-alanine and D-alanine. May also act on other amino acids.</text>
</comment>
<dbReference type="KEGG" id="sgbi:P3F81_11720"/>
<comment type="pathway">
    <text evidence="5">Amino-acid biosynthesis; D-alanine biosynthesis; D-alanine from L-alanine: step 1/1.</text>
</comment>
<dbReference type="EMBL" id="CP120678">
    <property type="protein sequence ID" value="WIW70537.1"/>
    <property type="molecule type" value="Genomic_DNA"/>
</dbReference>
<dbReference type="GO" id="GO:0030170">
    <property type="term" value="F:pyridoxal phosphate binding"/>
    <property type="evidence" value="ECO:0007669"/>
    <property type="project" value="UniProtKB-UniRule"/>
</dbReference>
<evidence type="ECO:0000313" key="9">
    <source>
        <dbReference type="EMBL" id="WIW70537.1"/>
    </source>
</evidence>
<protein>
    <recommendedName>
        <fullName evidence="5">Alanine racemase</fullName>
        <ecNumber evidence="5">5.1.1.1</ecNumber>
    </recommendedName>
</protein>
<dbReference type="CDD" id="cd00430">
    <property type="entry name" value="PLPDE_III_AR"/>
    <property type="match status" value="1"/>
</dbReference>
<feature type="binding site" evidence="5 7">
    <location>
        <position position="135"/>
    </location>
    <ligand>
        <name>substrate</name>
    </ligand>
</feature>
<dbReference type="PANTHER" id="PTHR30511">
    <property type="entry name" value="ALANINE RACEMASE"/>
    <property type="match status" value="1"/>
</dbReference>
<feature type="active site" description="Proton acceptor; specific for D-alanine" evidence="5">
    <location>
        <position position="37"/>
    </location>
</feature>
<evidence type="ECO:0000256" key="7">
    <source>
        <dbReference type="PIRSR" id="PIRSR600821-52"/>
    </source>
</evidence>
<dbReference type="Gene3D" id="2.40.37.10">
    <property type="entry name" value="Lyase, Ornithine Decarboxylase, Chain A, domain 1"/>
    <property type="match status" value="1"/>
</dbReference>
<dbReference type="Pfam" id="PF01168">
    <property type="entry name" value="Ala_racemase_N"/>
    <property type="match status" value="1"/>
</dbReference>
<evidence type="ECO:0000256" key="5">
    <source>
        <dbReference type="HAMAP-Rule" id="MF_01201"/>
    </source>
</evidence>
<evidence type="ECO:0000256" key="6">
    <source>
        <dbReference type="PIRSR" id="PIRSR600821-50"/>
    </source>
</evidence>
<dbReference type="AlphaFoldDB" id="A0A9Y2AIL9"/>
<dbReference type="GO" id="GO:0030632">
    <property type="term" value="P:D-alanine biosynthetic process"/>
    <property type="evidence" value="ECO:0007669"/>
    <property type="project" value="UniProtKB-UniRule"/>
</dbReference>
<dbReference type="Proteomes" id="UP001243623">
    <property type="component" value="Chromosome"/>
</dbReference>
<dbReference type="InterPro" id="IPR000821">
    <property type="entry name" value="Ala_racemase"/>
</dbReference>
<dbReference type="FunFam" id="3.20.20.10:FF:000002">
    <property type="entry name" value="Alanine racemase"/>
    <property type="match status" value="1"/>
</dbReference>
<dbReference type="SUPFAM" id="SSF50621">
    <property type="entry name" value="Alanine racemase C-terminal domain-like"/>
    <property type="match status" value="1"/>
</dbReference>
<comment type="similarity">
    <text evidence="5">Belongs to the alanine racemase family.</text>
</comment>
<dbReference type="Pfam" id="PF00842">
    <property type="entry name" value="Ala_racemase_C"/>
    <property type="match status" value="1"/>
</dbReference>
<evidence type="ECO:0000256" key="3">
    <source>
        <dbReference type="ARBA" id="ARBA00022898"/>
    </source>
</evidence>
<dbReference type="Gene3D" id="3.20.20.10">
    <property type="entry name" value="Alanine racemase"/>
    <property type="match status" value="1"/>
</dbReference>
<feature type="binding site" evidence="5 7">
    <location>
        <position position="312"/>
    </location>
    <ligand>
        <name>substrate</name>
    </ligand>
</feature>
<gene>
    <name evidence="9" type="primary">alr</name>
    <name evidence="9" type="ORF">P3F81_11720</name>
</gene>
<dbReference type="NCBIfam" id="TIGR00492">
    <property type="entry name" value="alr"/>
    <property type="match status" value="1"/>
</dbReference>
<dbReference type="PRINTS" id="PR00992">
    <property type="entry name" value="ALARACEMASE"/>
</dbReference>
<dbReference type="InterPro" id="IPR009006">
    <property type="entry name" value="Ala_racemase/Decarboxylase_C"/>
</dbReference>
<dbReference type="GO" id="GO:0008784">
    <property type="term" value="F:alanine racemase activity"/>
    <property type="evidence" value="ECO:0007669"/>
    <property type="project" value="UniProtKB-UniRule"/>
</dbReference>
<keyword evidence="10" id="KW-1185">Reference proteome</keyword>
<dbReference type="InterPro" id="IPR011079">
    <property type="entry name" value="Ala_racemase_C"/>
</dbReference>
<organism evidence="9 10">
    <name type="scientific">Selenobaculum gibii</name>
    <dbReference type="NCBI Taxonomy" id="3054208"/>
    <lineage>
        <taxon>Bacteria</taxon>
        <taxon>Bacillati</taxon>
        <taxon>Bacillota</taxon>
        <taxon>Negativicutes</taxon>
        <taxon>Selenomonadales</taxon>
        <taxon>Selenomonadaceae</taxon>
        <taxon>Selenobaculum</taxon>
    </lineage>
</organism>
<feature type="active site" description="Proton acceptor; specific for L-alanine" evidence="5">
    <location>
        <position position="264"/>
    </location>
</feature>
<dbReference type="PROSITE" id="PS00395">
    <property type="entry name" value="ALANINE_RACEMASE"/>
    <property type="match status" value="1"/>
</dbReference>